<keyword evidence="1" id="KW-0472">Membrane</keyword>
<proteinExistence type="predicted"/>
<keyword evidence="1" id="KW-0812">Transmembrane</keyword>
<dbReference type="EMBL" id="CP023483">
    <property type="protein sequence ID" value="ATF25872.1"/>
    <property type="molecule type" value="Genomic_DNA"/>
</dbReference>
<keyword evidence="1" id="KW-1133">Transmembrane helix</keyword>
<name>A0A1D2LNG6_BROTH</name>
<organism evidence="2 3">
    <name type="scientific">Brochothrix thermosphacta</name>
    <name type="common">Microbacterium thermosphactum</name>
    <dbReference type="NCBI Taxonomy" id="2756"/>
    <lineage>
        <taxon>Bacteria</taxon>
        <taxon>Bacillati</taxon>
        <taxon>Bacillota</taxon>
        <taxon>Bacilli</taxon>
        <taxon>Bacillales</taxon>
        <taxon>Listeriaceae</taxon>
        <taxon>Brochothrix</taxon>
    </lineage>
</organism>
<dbReference type="AlphaFoldDB" id="A0A1D2LNG6"/>
<evidence type="ECO:0000313" key="3">
    <source>
        <dbReference type="Proteomes" id="UP000243591"/>
    </source>
</evidence>
<keyword evidence="3" id="KW-1185">Reference proteome</keyword>
<protein>
    <submittedName>
        <fullName evidence="2">Uncharacterized protein</fullName>
    </submittedName>
</protein>
<dbReference type="Proteomes" id="UP000243591">
    <property type="component" value="Chromosome"/>
</dbReference>
<evidence type="ECO:0000256" key="1">
    <source>
        <dbReference type="SAM" id="Phobius"/>
    </source>
</evidence>
<accession>A0A1D2LNG6</accession>
<dbReference type="KEGG" id="bths:CNY62_05365"/>
<reference evidence="2 3" key="1">
    <citation type="submission" date="2017-09" db="EMBL/GenBank/DDBJ databases">
        <title>Complete Genome Sequences of Two Strains of the Meat Spoilage Bacterium Brochothrix thermosphacta Isolated from Ground Chicken.</title>
        <authorList>
            <person name="Paoli G.C."/>
            <person name="Wijey C."/>
            <person name="Chen C.-Y."/>
            <person name="Nguyen L."/>
            <person name="Yan X."/>
            <person name="Irwin P.L."/>
        </authorList>
    </citation>
    <scope>NUCLEOTIDE SEQUENCE [LARGE SCALE GENOMIC DNA]</scope>
    <source>
        <strain evidence="2 3">BI</strain>
    </source>
</reference>
<feature type="transmembrane region" description="Helical" evidence="1">
    <location>
        <begin position="42"/>
        <end position="62"/>
    </location>
</feature>
<sequence>MKKCSKCKKKISDDTIICNFCGEQQDISRSGRALKKNKKKTLIISLCFVGLLVILAGGFLYMQHQNEVAKKDVAALFDSDNLLKEDVTSDKLAMVNRTVSKVINPQVKKSLQEDLITATSMLNVNEGLKAILNDENIINEKVTTKQLNDIKDSLDKVKSVSKKFYADNIKSYSSAQQQYNEYIKLVKEIEALYKNTNINEDTSRAIYEKLMSRNEKIKNDSLKKNLATKLTGIEKELLKSEEEARKNIINLSEVEIVNRVKAYYFSQTDITDDSVKVNYSVAYSGSPSNGDIMYLNPLTNTSSVEGSYTLTNRGDFKYTDATGNVLPEYNGNIFDDVSQEMIDAIPEFVPPSEETIDDTPEFTQSSFMGDWTSENLIISITESEVVMGKQQSGSAVFGHIVEQSFDGNTNTLSISAYEEANRLNGASKDREFNVQFVIKQNEGETYIEYQGKKFQQ</sequence>
<dbReference type="RefSeq" id="WP_069126444.1">
    <property type="nucleotide sequence ID" value="NZ_CP023483.1"/>
</dbReference>
<evidence type="ECO:0000313" key="2">
    <source>
        <dbReference type="EMBL" id="ATF25872.1"/>
    </source>
</evidence>
<gene>
    <name evidence="2" type="ORF">CNY62_05365</name>
</gene>